<keyword evidence="3" id="KW-1185">Reference proteome</keyword>
<organism evidence="2 3">
    <name type="scientific">Planosporangium mesophilum</name>
    <dbReference type="NCBI Taxonomy" id="689768"/>
    <lineage>
        <taxon>Bacteria</taxon>
        <taxon>Bacillati</taxon>
        <taxon>Actinomycetota</taxon>
        <taxon>Actinomycetes</taxon>
        <taxon>Micromonosporales</taxon>
        <taxon>Micromonosporaceae</taxon>
        <taxon>Planosporangium</taxon>
    </lineage>
</organism>
<dbReference type="Proteomes" id="UP000599074">
    <property type="component" value="Unassembled WGS sequence"/>
</dbReference>
<feature type="region of interest" description="Disordered" evidence="1">
    <location>
        <begin position="1"/>
        <end position="79"/>
    </location>
</feature>
<gene>
    <name evidence="2" type="ORF">Pme01_31220</name>
</gene>
<evidence type="ECO:0000256" key="1">
    <source>
        <dbReference type="SAM" id="MobiDB-lite"/>
    </source>
</evidence>
<evidence type="ECO:0000313" key="3">
    <source>
        <dbReference type="Proteomes" id="UP000599074"/>
    </source>
</evidence>
<dbReference type="EMBL" id="BOON01000030">
    <property type="protein sequence ID" value="GII23525.1"/>
    <property type="molecule type" value="Genomic_DNA"/>
</dbReference>
<proteinExistence type="predicted"/>
<accession>A0A8J3X0M3</accession>
<reference evidence="2" key="1">
    <citation type="submission" date="2021-01" db="EMBL/GenBank/DDBJ databases">
        <title>Whole genome shotgun sequence of Planosporangium mesophilum NBRC 109066.</title>
        <authorList>
            <person name="Komaki H."/>
            <person name="Tamura T."/>
        </authorList>
    </citation>
    <scope>NUCLEOTIDE SEQUENCE</scope>
    <source>
        <strain evidence="2">NBRC 109066</strain>
    </source>
</reference>
<sequence length="79" mass="8186">MVAEGDVGGDQGGAVGGRGSENPEGLAERDRGLVGHPSELTAADHADNGQTGVGIHRRKDYRAPDTPLQLRAAYRHGSP</sequence>
<comment type="caution">
    <text evidence="2">The sequence shown here is derived from an EMBL/GenBank/DDBJ whole genome shotgun (WGS) entry which is preliminary data.</text>
</comment>
<dbReference type="AlphaFoldDB" id="A0A8J3X0M3"/>
<name>A0A8J3X0M3_9ACTN</name>
<protein>
    <submittedName>
        <fullName evidence="2">Uncharacterized protein</fullName>
    </submittedName>
</protein>
<evidence type="ECO:0000313" key="2">
    <source>
        <dbReference type="EMBL" id="GII23525.1"/>
    </source>
</evidence>
<feature type="compositionally biased region" description="Gly residues" evidence="1">
    <location>
        <begin position="1"/>
        <end position="19"/>
    </location>
</feature>